<dbReference type="KEGG" id="ebm:SG0102_09760"/>
<gene>
    <name evidence="1" type="ORF">SG0102_09760</name>
</gene>
<dbReference type="EMBL" id="AP019309">
    <property type="protein sequence ID" value="BBH26042.1"/>
    <property type="molecule type" value="Genomic_DNA"/>
</dbReference>
<dbReference type="AlphaFoldDB" id="A0A3G9J609"/>
<evidence type="ECO:0000313" key="1">
    <source>
        <dbReference type="EMBL" id="BBH26042.1"/>
    </source>
</evidence>
<organism evidence="1 2">
    <name type="scientific">Intestinibaculum porci</name>
    <dbReference type="NCBI Taxonomy" id="2487118"/>
    <lineage>
        <taxon>Bacteria</taxon>
        <taxon>Bacillati</taxon>
        <taxon>Bacillota</taxon>
        <taxon>Erysipelotrichia</taxon>
        <taxon>Erysipelotrichales</taxon>
        <taxon>Erysipelotrichaceae</taxon>
        <taxon>Intestinibaculum</taxon>
    </lineage>
</organism>
<reference evidence="1 2" key="1">
    <citation type="submission" date="2018-11" db="EMBL/GenBank/DDBJ databases">
        <title>Novel Erysipelotrichaceae bacterium isolated from small intestine of a swine.</title>
        <authorList>
            <person name="Kim J.S."/>
            <person name="Choe H."/>
            <person name="Lee Y.R."/>
            <person name="Kim K.M."/>
            <person name="Park D.S."/>
        </authorList>
    </citation>
    <scope>NUCLEOTIDE SEQUENCE [LARGE SCALE GENOMIC DNA]</scope>
    <source>
        <strain evidence="1 2">SG0102</strain>
    </source>
</reference>
<proteinExistence type="predicted"/>
<evidence type="ECO:0000313" key="2">
    <source>
        <dbReference type="Proteomes" id="UP000268059"/>
    </source>
</evidence>
<protein>
    <submittedName>
        <fullName evidence="1">Uncharacterized protein</fullName>
    </submittedName>
</protein>
<dbReference type="Proteomes" id="UP000268059">
    <property type="component" value="Chromosome"/>
</dbReference>
<dbReference type="InParanoid" id="A0A3G9J609"/>
<name>A0A3G9J609_9FIRM</name>
<keyword evidence="2" id="KW-1185">Reference proteome</keyword>
<sequence>MFWYHKYSFFLILFIFIIGREKEIIKEKKEVKKTRYRVTFISQRRKYLLHIDLINDTMYYANECKNNVNGGDEDGK</sequence>
<accession>A0A3G9J609</accession>